<dbReference type="Gene3D" id="2.60.120.620">
    <property type="entry name" value="q2cbj1_9rhob like domain"/>
    <property type="match status" value="1"/>
</dbReference>
<evidence type="ECO:0000313" key="2">
    <source>
        <dbReference type="Proteomes" id="UP001365542"/>
    </source>
</evidence>
<gene>
    <name evidence="1" type="ORF">TWF694_011354</name>
</gene>
<dbReference type="PANTHER" id="PTHR37563">
    <property type="entry name" value="PHYTANOYL-COA DIOXYGENASE FAMILY PROTEIN (AFU_ORTHOLOGUE AFUA_2G03330)"/>
    <property type="match status" value="1"/>
</dbReference>
<accession>A0AAV9X7X5</accession>
<dbReference type="SUPFAM" id="SSF51197">
    <property type="entry name" value="Clavaminate synthase-like"/>
    <property type="match status" value="1"/>
</dbReference>
<dbReference type="PANTHER" id="PTHR37563:SF2">
    <property type="entry name" value="PHYTANOYL-COA DIOXYGENASE FAMILY PROTEIN (AFU_ORTHOLOGUE AFUA_2G03330)"/>
    <property type="match status" value="1"/>
</dbReference>
<keyword evidence="2" id="KW-1185">Reference proteome</keyword>
<name>A0AAV9X7X5_9PEZI</name>
<organism evidence="1 2">
    <name type="scientific">Orbilia ellipsospora</name>
    <dbReference type="NCBI Taxonomy" id="2528407"/>
    <lineage>
        <taxon>Eukaryota</taxon>
        <taxon>Fungi</taxon>
        <taxon>Dikarya</taxon>
        <taxon>Ascomycota</taxon>
        <taxon>Pezizomycotina</taxon>
        <taxon>Orbiliomycetes</taxon>
        <taxon>Orbiliales</taxon>
        <taxon>Orbiliaceae</taxon>
        <taxon>Orbilia</taxon>
    </lineage>
</organism>
<protein>
    <recommendedName>
        <fullName evidence="3">Phytanoyl-CoA dioxygenase family protein</fullName>
    </recommendedName>
</protein>
<reference evidence="1 2" key="1">
    <citation type="submission" date="2019-10" db="EMBL/GenBank/DDBJ databases">
        <authorList>
            <person name="Palmer J.M."/>
        </authorList>
    </citation>
    <scope>NUCLEOTIDE SEQUENCE [LARGE SCALE GENOMIC DNA]</scope>
    <source>
        <strain evidence="1 2">TWF694</strain>
    </source>
</reference>
<dbReference type="InterPro" id="IPR008775">
    <property type="entry name" value="Phytyl_CoA_dOase-like"/>
</dbReference>
<dbReference type="AlphaFoldDB" id="A0AAV9X7X5"/>
<dbReference type="Pfam" id="PF05721">
    <property type="entry name" value="PhyH"/>
    <property type="match status" value="1"/>
</dbReference>
<dbReference type="EMBL" id="JAVHJO010000009">
    <property type="protein sequence ID" value="KAK6537157.1"/>
    <property type="molecule type" value="Genomic_DNA"/>
</dbReference>
<dbReference type="Proteomes" id="UP001365542">
    <property type="component" value="Unassembled WGS sequence"/>
</dbReference>
<comment type="caution">
    <text evidence="1">The sequence shown here is derived from an EMBL/GenBank/DDBJ whole genome shotgun (WGS) entry which is preliminary data.</text>
</comment>
<sequence length="285" mass="31699">MKHLHHSGVVVLENVVDSTHLDAINSVMSLEARGIVKLPDEKFNFGRETGNINQSPPLKREFMYPDVWVNPFVLPVVSSMLGPEPVLHLATGNTTTRAGDRQPVHSDFGLPHPSFPFGFVVNIPLVDMTLENGALEVWPGSHTATTVHDQVAYQGQWGNLPPRAIVPAVLRSREAISPPARVVVRKGSVIIRDLRLWHAGHPNLTNEPRVMLAFVWQALWWKGTAHILLPLNIKDIFDSWEEEGPVKFRVAAKWVDGEVPRQLHGGEDTDLKSSDPAIFELFASV</sequence>
<evidence type="ECO:0008006" key="3">
    <source>
        <dbReference type="Google" id="ProtNLM"/>
    </source>
</evidence>
<dbReference type="InterPro" id="IPR051961">
    <property type="entry name" value="Fungal_Metabolite_Diox"/>
</dbReference>
<evidence type="ECO:0000313" key="1">
    <source>
        <dbReference type="EMBL" id="KAK6537157.1"/>
    </source>
</evidence>
<proteinExistence type="predicted"/>